<keyword evidence="10 14" id="KW-0904">Protein phosphatase</keyword>
<evidence type="ECO:0000256" key="6">
    <source>
        <dbReference type="ARBA" id="ARBA00022682"/>
    </source>
</evidence>
<dbReference type="GO" id="GO:0005634">
    <property type="term" value="C:nucleus"/>
    <property type="evidence" value="ECO:0007669"/>
    <property type="project" value="UniProtKB-ARBA"/>
</dbReference>
<evidence type="ECO:0000256" key="12">
    <source>
        <dbReference type="ARBA" id="ARBA00047761"/>
    </source>
</evidence>
<evidence type="ECO:0000256" key="3">
    <source>
        <dbReference type="ARBA" id="ARBA00004514"/>
    </source>
</evidence>
<evidence type="ECO:0000256" key="10">
    <source>
        <dbReference type="ARBA" id="ARBA00022912"/>
    </source>
</evidence>
<evidence type="ECO:0000259" key="15">
    <source>
        <dbReference type="PROSITE" id="PS51746"/>
    </source>
</evidence>
<evidence type="ECO:0000256" key="14">
    <source>
        <dbReference type="RuleBase" id="RU003465"/>
    </source>
</evidence>
<keyword evidence="17" id="KW-1185">Reference proteome</keyword>
<keyword evidence="7" id="KW-0479">Metal-binding</keyword>
<evidence type="ECO:0000256" key="1">
    <source>
        <dbReference type="ARBA" id="ARBA00001936"/>
    </source>
</evidence>
<organism evidence="16 17">
    <name type="scientific">Oryza meyeriana var. granulata</name>
    <dbReference type="NCBI Taxonomy" id="110450"/>
    <lineage>
        <taxon>Eukaryota</taxon>
        <taxon>Viridiplantae</taxon>
        <taxon>Streptophyta</taxon>
        <taxon>Embryophyta</taxon>
        <taxon>Tracheophyta</taxon>
        <taxon>Spermatophyta</taxon>
        <taxon>Magnoliopsida</taxon>
        <taxon>Liliopsida</taxon>
        <taxon>Poales</taxon>
        <taxon>Poaceae</taxon>
        <taxon>BOP clade</taxon>
        <taxon>Oryzoideae</taxon>
        <taxon>Oryzeae</taxon>
        <taxon>Oryzinae</taxon>
        <taxon>Oryza</taxon>
        <taxon>Oryza meyeriana</taxon>
    </lineage>
</organism>
<dbReference type="SMART" id="SM00331">
    <property type="entry name" value="PP2C_SIG"/>
    <property type="match status" value="1"/>
</dbReference>
<comment type="subcellular location">
    <subcellularLocation>
        <location evidence="3">Cytoplasm</location>
        <location evidence="3">Cytosol</location>
    </subcellularLocation>
</comment>
<gene>
    <name evidence="16" type="ORF">E2562_027124</name>
</gene>
<name>A0A6G1EPZ3_9ORYZ</name>
<reference evidence="16 17" key="1">
    <citation type="submission" date="2019-11" db="EMBL/GenBank/DDBJ databases">
        <title>Whole genome sequence of Oryza granulata.</title>
        <authorList>
            <person name="Li W."/>
        </authorList>
    </citation>
    <scope>NUCLEOTIDE SEQUENCE [LARGE SCALE GENOMIC DNA]</scope>
    <source>
        <strain evidence="17">cv. Menghai</strain>
        <tissue evidence="16">Leaf</tissue>
    </source>
</reference>
<dbReference type="PROSITE" id="PS51746">
    <property type="entry name" value="PPM_2"/>
    <property type="match status" value="1"/>
</dbReference>
<dbReference type="Gene3D" id="3.60.40.10">
    <property type="entry name" value="PPM-type phosphatase domain"/>
    <property type="match status" value="1"/>
</dbReference>
<dbReference type="PANTHER" id="PTHR47992">
    <property type="entry name" value="PROTEIN PHOSPHATASE"/>
    <property type="match status" value="1"/>
</dbReference>
<comment type="catalytic activity">
    <reaction evidence="13">
        <text>O-phospho-L-threonyl-[protein] + H2O = L-threonyl-[protein] + phosphate</text>
        <dbReference type="Rhea" id="RHEA:47004"/>
        <dbReference type="Rhea" id="RHEA-COMP:11060"/>
        <dbReference type="Rhea" id="RHEA-COMP:11605"/>
        <dbReference type="ChEBI" id="CHEBI:15377"/>
        <dbReference type="ChEBI" id="CHEBI:30013"/>
        <dbReference type="ChEBI" id="CHEBI:43474"/>
        <dbReference type="ChEBI" id="CHEBI:61977"/>
        <dbReference type="EC" id="3.1.3.16"/>
    </reaction>
</comment>
<feature type="domain" description="PPM-type phosphatase" evidence="15">
    <location>
        <begin position="133"/>
        <end position="444"/>
    </location>
</feature>
<proteinExistence type="inferred from homology"/>
<evidence type="ECO:0000256" key="4">
    <source>
        <dbReference type="ARBA" id="ARBA00006702"/>
    </source>
</evidence>
<comment type="similarity">
    <text evidence="4 14">Belongs to the PP2C family.</text>
</comment>
<dbReference type="InterPro" id="IPR001932">
    <property type="entry name" value="PPM-type_phosphatase-like_dom"/>
</dbReference>
<evidence type="ECO:0000256" key="8">
    <source>
        <dbReference type="ARBA" id="ARBA00022801"/>
    </source>
</evidence>
<sequence>MEDVAVPAVPAPTLSSAAAGLTLFAAAAVAEAMEEALGAALPPVTITGPGEDAAEGDASACGSPCSVASDCSSVASADFEGFAELGPSLVAGPAVVFDDLTASAASVAVAEAAEPRAAGTTARSVFAMDCVPLWGLESIRGRRPEMEDDVVVVPRFFDVPLWMVAGDAAIDGLDRASFRLPAHFFGVYDGHGGVQVANYCRERIHTVLTEELRRAEEDACGSDLSGVESKKLWEKAFVDCFSRVDAEVGGNAASGAQPVAPDTVGSTAVVAVVCSSHVIVANCGDSRAVLCRGKQPLPLSLDHKPNREDEYARIEALGGKVIQWNGYRVLGVLAMSRSIGDKYLKPYIIPVPEVTVVARAKDDDCLILASDGLWDVMSNEEVCEAARKRILLWHKKNAATASTSSSQISGDSSDPAAQAAADYLSKLALQKGSKDNITVVVIDLKAHRKFKSKG</sequence>
<dbReference type="Proteomes" id="UP000479710">
    <property type="component" value="Unassembled WGS sequence"/>
</dbReference>
<evidence type="ECO:0000313" key="16">
    <source>
        <dbReference type="EMBL" id="KAF0926687.1"/>
    </source>
</evidence>
<dbReference type="OrthoDB" id="10264738at2759"/>
<dbReference type="EMBL" id="SPHZ02000003">
    <property type="protein sequence ID" value="KAF0926687.1"/>
    <property type="molecule type" value="Genomic_DNA"/>
</dbReference>
<evidence type="ECO:0000313" key="17">
    <source>
        <dbReference type="Proteomes" id="UP000479710"/>
    </source>
</evidence>
<comment type="catalytic activity">
    <reaction evidence="12">
        <text>O-phospho-L-seryl-[protein] + H2O = L-seryl-[protein] + phosphate</text>
        <dbReference type="Rhea" id="RHEA:20629"/>
        <dbReference type="Rhea" id="RHEA-COMP:9863"/>
        <dbReference type="Rhea" id="RHEA-COMP:11604"/>
        <dbReference type="ChEBI" id="CHEBI:15377"/>
        <dbReference type="ChEBI" id="CHEBI:29999"/>
        <dbReference type="ChEBI" id="CHEBI:43474"/>
        <dbReference type="ChEBI" id="CHEBI:83421"/>
        <dbReference type="EC" id="3.1.3.16"/>
    </reaction>
</comment>
<dbReference type="InterPro" id="IPR000222">
    <property type="entry name" value="PP2C_BS"/>
</dbReference>
<keyword evidence="6" id="KW-0938">Abscisic acid signaling pathway</keyword>
<keyword evidence="8 14" id="KW-0378">Hydrolase</keyword>
<evidence type="ECO:0000256" key="11">
    <source>
        <dbReference type="ARBA" id="ARBA00023211"/>
    </source>
</evidence>
<dbReference type="EC" id="3.1.3.16" evidence="5"/>
<comment type="cofactor">
    <cofactor evidence="1">
        <name>Mn(2+)</name>
        <dbReference type="ChEBI" id="CHEBI:29035"/>
    </cofactor>
</comment>
<dbReference type="AlphaFoldDB" id="A0A6G1EPZ3"/>
<keyword evidence="11" id="KW-0464">Manganese</keyword>
<dbReference type="InterPro" id="IPR036457">
    <property type="entry name" value="PPM-type-like_dom_sf"/>
</dbReference>
<dbReference type="PROSITE" id="PS01032">
    <property type="entry name" value="PPM_1"/>
    <property type="match status" value="1"/>
</dbReference>
<dbReference type="Pfam" id="PF00481">
    <property type="entry name" value="PP2C"/>
    <property type="match status" value="1"/>
</dbReference>
<evidence type="ECO:0000256" key="5">
    <source>
        <dbReference type="ARBA" id="ARBA00013081"/>
    </source>
</evidence>
<comment type="caution">
    <text evidence="16">The sequence shown here is derived from an EMBL/GenBank/DDBJ whole genome shotgun (WGS) entry which is preliminary data.</text>
</comment>
<evidence type="ECO:0000256" key="13">
    <source>
        <dbReference type="ARBA" id="ARBA00048336"/>
    </source>
</evidence>
<protein>
    <recommendedName>
        <fullName evidence="5">protein-serine/threonine phosphatase</fullName>
        <ecNumber evidence="5">3.1.3.16</ecNumber>
    </recommendedName>
</protein>
<dbReference type="GO" id="GO:0004722">
    <property type="term" value="F:protein serine/threonine phosphatase activity"/>
    <property type="evidence" value="ECO:0007669"/>
    <property type="project" value="UniProtKB-EC"/>
</dbReference>
<dbReference type="GO" id="GO:0046872">
    <property type="term" value="F:metal ion binding"/>
    <property type="evidence" value="ECO:0007669"/>
    <property type="project" value="UniProtKB-KW"/>
</dbReference>
<dbReference type="GO" id="GO:0005829">
    <property type="term" value="C:cytosol"/>
    <property type="evidence" value="ECO:0007669"/>
    <property type="project" value="UniProtKB-SubCell"/>
</dbReference>
<dbReference type="GO" id="GO:0009738">
    <property type="term" value="P:abscisic acid-activated signaling pathway"/>
    <property type="evidence" value="ECO:0007669"/>
    <property type="project" value="UniProtKB-KW"/>
</dbReference>
<accession>A0A6G1EPZ3</accession>
<evidence type="ECO:0000256" key="9">
    <source>
        <dbReference type="ARBA" id="ARBA00022842"/>
    </source>
</evidence>
<dbReference type="SUPFAM" id="SSF81606">
    <property type="entry name" value="PP2C-like"/>
    <property type="match status" value="1"/>
</dbReference>
<dbReference type="SMART" id="SM00332">
    <property type="entry name" value="PP2Cc"/>
    <property type="match status" value="1"/>
</dbReference>
<keyword evidence="9" id="KW-0460">Magnesium</keyword>
<evidence type="ECO:0000256" key="2">
    <source>
        <dbReference type="ARBA" id="ARBA00001946"/>
    </source>
</evidence>
<dbReference type="FunFam" id="3.60.40.10:FF:000025">
    <property type="entry name" value="Protein phosphatase 2C 16"/>
    <property type="match status" value="1"/>
</dbReference>
<dbReference type="InterPro" id="IPR015655">
    <property type="entry name" value="PP2C"/>
</dbReference>
<comment type="cofactor">
    <cofactor evidence="2">
        <name>Mg(2+)</name>
        <dbReference type="ChEBI" id="CHEBI:18420"/>
    </cofactor>
</comment>
<dbReference type="CDD" id="cd00143">
    <property type="entry name" value="PP2Cc"/>
    <property type="match status" value="1"/>
</dbReference>
<evidence type="ECO:0000256" key="7">
    <source>
        <dbReference type="ARBA" id="ARBA00022723"/>
    </source>
</evidence>